<reference evidence="2 3" key="1">
    <citation type="submission" date="2020-05" db="EMBL/GenBank/DDBJ databases">
        <title>Descriptions of Corynebacterium xxxx sp. nov., Corynebacterium yyyy sp. nov. and Corynebacterium zzzz sp. nov.</title>
        <authorList>
            <person name="Zhang G."/>
        </authorList>
    </citation>
    <scope>NUCLEOTIDE SEQUENCE [LARGE SCALE GENOMIC DNA]</scope>
    <source>
        <strain evidence="3">zg-915</strain>
    </source>
</reference>
<evidence type="ECO:0000313" key="3">
    <source>
        <dbReference type="Proteomes" id="UP000581408"/>
    </source>
</evidence>
<comment type="caution">
    <text evidence="2">The sequence shown here is derived from an EMBL/GenBank/DDBJ whole genome shotgun (WGS) entry which is preliminary data.</text>
</comment>
<dbReference type="EMBL" id="JABFEE010000005">
    <property type="protein sequence ID" value="MBA1835233.1"/>
    <property type="molecule type" value="Genomic_DNA"/>
</dbReference>
<dbReference type="Proteomes" id="UP000581408">
    <property type="component" value="Unassembled WGS sequence"/>
</dbReference>
<protein>
    <submittedName>
        <fullName evidence="2">Uncharacterized protein</fullName>
    </submittedName>
</protein>
<gene>
    <name evidence="2" type="ORF">HMC16_05780</name>
</gene>
<name>A0A838CKF7_9CORY</name>
<evidence type="ECO:0000313" key="2">
    <source>
        <dbReference type="EMBL" id="MBA1835233.1"/>
    </source>
</evidence>
<proteinExistence type="predicted"/>
<dbReference type="RefSeq" id="WP_181194630.1">
    <property type="nucleotide sequence ID" value="NZ_JABFEE010000005.1"/>
</dbReference>
<keyword evidence="1" id="KW-0472">Membrane</keyword>
<feature type="transmembrane region" description="Helical" evidence="1">
    <location>
        <begin position="12"/>
        <end position="30"/>
    </location>
</feature>
<keyword evidence="1" id="KW-0812">Transmembrane</keyword>
<feature type="transmembrane region" description="Helical" evidence="1">
    <location>
        <begin position="36"/>
        <end position="55"/>
    </location>
</feature>
<dbReference type="AlphaFoldDB" id="A0A838CKF7"/>
<organism evidence="2 3">
    <name type="scientific">Corynebacterium wankanglinii</name>
    <dbReference type="NCBI Taxonomy" id="2735136"/>
    <lineage>
        <taxon>Bacteria</taxon>
        <taxon>Bacillati</taxon>
        <taxon>Actinomycetota</taxon>
        <taxon>Actinomycetes</taxon>
        <taxon>Mycobacteriales</taxon>
        <taxon>Corynebacteriaceae</taxon>
        <taxon>Corynebacterium</taxon>
    </lineage>
</organism>
<evidence type="ECO:0000256" key="1">
    <source>
        <dbReference type="SAM" id="Phobius"/>
    </source>
</evidence>
<sequence>MRMPKKITRREFAAGVLFSLGLFSATIMVLRGLNYGVFVLLAVVGACQLLVLRTIERGQAIERRKLEKLEKRLEKVGDAEQISAVGALVEETFSAVDAKLDAELHREGDAESDFPVSALDDFITEMDEFDESERGLPLSRLVSLHRVIRVVRPDTIVSGVGVATALQSCLSVGSIEYRSFEELSSVRGADRRIVVIVDFAHADCLPKLVLESNVYVSGILLVDLDDWAMPTNHFAEVLPADFLVGVRSFYPRERVIDSAVWDMKTGKSEGEDG</sequence>
<accession>A0A838CKF7</accession>
<keyword evidence="1" id="KW-1133">Transmembrane helix</keyword>